<dbReference type="AlphaFoldDB" id="A0A663FEP2"/>
<proteinExistence type="predicted"/>
<dbReference type="InParanoid" id="A0A663FEP2"/>
<protein>
    <submittedName>
        <fullName evidence="1">Uncharacterized protein</fullName>
    </submittedName>
</protein>
<accession>A0A663FEP2</accession>
<evidence type="ECO:0000313" key="2">
    <source>
        <dbReference type="Proteomes" id="UP000472275"/>
    </source>
</evidence>
<dbReference type="Ensembl" id="ENSACCT00020024303.1">
    <property type="protein sequence ID" value="ENSACCP00020023276.1"/>
    <property type="gene ID" value="ENSACCG00020015993.1"/>
</dbReference>
<organism evidence="1 2">
    <name type="scientific">Aquila chrysaetos chrysaetos</name>
    <dbReference type="NCBI Taxonomy" id="223781"/>
    <lineage>
        <taxon>Eukaryota</taxon>
        <taxon>Metazoa</taxon>
        <taxon>Chordata</taxon>
        <taxon>Craniata</taxon>
        <taxon>Vertebrata</taxon>
        <taxon>Euteleostomi</taxon>
        <taxon>Archelosauria</taxon>
        <taxon>Archosauria</taxon>
        <taxon>Dinosauria</taxon>
        <taxon>Saurischia</taxon>
        <taxon>Theropoda</taxon>
        <taxon>Coelurosauria</taxon>
        <taxon>Aves</taxon>
        <taxon>Neognathae</taxon>
        <taxon>Neoaves</taxon>
        <taxon>Telluraves</taxon>
        <taxon>Accipitrimorphae</taxon>
        <taxon>Accipitriformes</taxon>
        <taxon>Accipitridae</taxon>
        <taxon>Accipitrinae</taxon>
        <taxon>Aquila</taxon>
    </lineage>
</organism>
<dbReference type="GeneTree" id="ENSGT01150000290110"/>
<dbReference type="Proteomes" id="UP000472275">
    <property type="component" value="Chromosome 3"/>
</dbReference>
<keyword evidence="2" id="KW-1185">Reference proteome</keyword>
<sequence>MAVSGSVCHPLNLEAGAGRHAAAGPAARQKRFLSQGIPDPKLLLLPTARAAAAGASAVDPGSCHCSSGGSSMLGGSVPFPRGVLLPSDSSGCAGHVPSQQEGGMPPVCVLRCRRRFTFCRNRFPHSAQACGRSPAWPCRPGAWPGSLWGLSAACTRWWTRRESLLLKRLGHSRHVKGCLPVWVFWWWVTRFPFWLKRRPQTPQVKGRSPVWMRWWVTKLVFRLNLFPQTSQR</sequence>
<reference evidence="1" key="1">
    <citation type="submission" date="2025-08" db="UniProtKB">
        <authorList>
            <consortium name="Ensembl"/>
        </authorList>
    </citation>
    <scope>IDENTIFICATION</scope>
</reference>
<reference evidence="1" key="2">
    <citation type="submission" date="2025-09" db="UniProtKB">
        <authorList>
            <consortium name="Ensembl"/>
        </authorList>
    </citation>
    <scope>IDENTIFICATION</scope>
</reference>
<name>A0A663FEP2_AQUCH</name>
<evidence type="ECO:0000313" key="1">
    <source>
        <dbReference type="Ensembl" id="ENSACCP00020023276.1"/>
    </source>
</evidence>